<evidence type="ECO:0000313" key="1">
    <source>
        <dbReference type="EMBL" id="MCZ0866685.1"/>
    </source>
</evidence>
<keyword evidence="2" id="KW-1185">Reference proteome</keyword>
<sequence>MIDLKKRQLIKMAAALPLFNAALVSRAHTEKSDFSVSEINKVLDAWLKTMSLTPQDYLANRSVLPGSADKIREMSVEDFRSGKTLHVNGVVLSCTEAALIAELASALS</sequence>
<dbReference type="EMBL" id="JAPTGG010000015">
    <property type="protein sequence ID" value="MCZ0866685.1"/>
    <property type="molecule type" value="Genomic_DNA"/>
</dbReference>
<proteinExistence type="predicted"/>
<reference evidence="1 2" key="1">
    <citation type="submission" date="2022-12" db="EMBL/GenBank/DDBJ databases">
        <title>Dasania phycosphaerae sp. nov., isolated from particulate material of the south coast of Korea.</title>
        <authorList>
            <person name="Jiang Y."/>
        </authorList>
    </citation>
    <scope>NUCLEOTIDE SEQUENCE [LARGE SCALE GENOMIC DNA]</scope>
    <source>
        <strain evidence="1 2">GY-19</strain>
    </source>
</reference>
<organism evidence="1 2">
    <name type="scientific">Dasania phycosphaerae</name>
    <dbReference type="NCBI Taxonomy" id="2950436"/>
    <lineage>
        <taxon>Bacteria</taxon>
        <taxon>Pseudomonadati</taxon>
        <taxon>Pseudomonadota</taxon>
        <taxon>Gammaproteobacteria</taxon>
        <taxon>Cellvibrionales</taxon>
        <taxon>Spongiibacteraceae</taxon>
        <taxon>Dasania</taxon>
    </lineage>
</organism>
<accession>A0A9J6RRJ0</accession>
<gene>
    <name evidence="1" type="ORF">O0V09_15845</name>
</gene>
<comment type="caution">
    <text evidence="1">The sequence shown here is derived from an EMBL/GenBank/DDBJ whole genome shotgun (WGS) entry which is preliminary data.</text>
</comment>
<dbReference type="AlphaFoldDB" id="A0A9J6RRJ0"/>
<name>A0A9J6RRJ0_9GAMM</name>
<protein>
    <submittedName>
        <fullName evidence="1">Uncharacterized protein</fullName>
    </submittedName>
</protein>
<evidence type="ECO:0000313" key="2">
    <source>
        <dbReference type="Proteomes" id="UP001069090"/>
    </source>
</evidence>
<dbReference type="RefSeq" id="WP_258332714.1">
    <property type="nucleotide sequence ID" value="NZ_JAPTGG010000015.1"/>
</dbReference>
<dbReference type="Proteomes" id="UP001069090">
    <property type="component" value="Unassembled WGS sequence"/>
</dbReference>